<keyword evidence="3" id="KW-0378">Hydrolase</keyword>
<dbReference type="InterPro" id="IPR002125">
    <property type="entry name" value="CMP_dCMP_dom"/>
</dbReference>
<dbReference type="InterPro" id="IPR016193">
    <property type="entry name" value="Cytidine_deaminase-like"/>
</dbReference>
<evidence type="ECO:0000313" key="3">
    <source>
        <dbReference type="EMBL" id="MFD2238159.1"/>
    </source>
</evidence>
<reference evidence="4" key="1">
    <citation type="journal article" date="2019" name="Int. J. Syst. Evol. Microbiol.">
        <title>The Global Catalogue of Microorganisms (GCM) 10K type strain sequencing project: providing services to taxonomists for standard genome sequencing and annotation.</title>
        <authorList>
            <consortium name="The Broad Institute Genomics Platform"/>
            <consortium name="The Broad Institute Genome Sequencing Center for Infectious Disease"/>
            <person name="Wu L."/>
            <person name="Ma J."/>
        </authorList>
    </citation>
    <scope>NUCLEOTIDE SEQUENCE [LARGE SCALE GENOMIC DNA]</scope>
    <source>
        <strain evidence="4">ZS-35-S2</strain>
    </source>
</reference>
<organism evidence="3 4">
    <name type="scientific">Aureimonas populi</name>
    <dbReference type="NCBI Taxonomy" id="1701758"/>
    <lineage>
        <taxon>Bacteria</taxon>
        <taxon>Pseudomonadati</taxon>
        <taxon>Pseudomonadota</taxon>
        <taxon>Alphaproteobacteria</taxon>
        <taxon>Hyphomicrobiales</taxon>
        <taxon>Aurantimonadaceae</taxon>
        <taxon>Aureimonas</taxon>
    </lineage>
</organism>
<accession>A0ABW5CLW9</accession>
<proteinExistence type="predicted"/>
<evidence type="ECO:0000256" key="1">
    <source>
        <dbReference type="SAM" id="MobiDB-lite"/>
    </source>
</evidence>
<keyword evidence="4" id="KW-1185">Reference proteome</keyword>
<evidence type="ECO:0000313" key="4">
    <source>
        <dbReference type="Proteomes" id="UP001597371"/>
    </source>
</evidence>
<dbReference type="PROSITE" id="PS51747">
    <property type="entry name" value="CYT_DCMP_DEAMINASES_2"/>
    <property type="match status" value="1"/>
</dbReference>
<dbReference type="Gene3D" id="3.40.140.10">
    <property type="entry name" value="Cytidine Deaminase, domain 2"/>
    <property type="match status" value="1"/>
</dbReference>
<dbReference type="Proteomes" id="UP001597371">
    <property type="component" value="Unassembled WGS sequence"/>
</dbReference>
<name>A0ABW5CLW9_9HYPH</name>
<feature type="domain" description="CMP/dCMP-type deaminase" evidence="2">
    <location>
        <begin position="1"/>
        <end position="90"/>
    </location>
</feature>
<evidence type="ECO:0000259" key="2">
    <source>
        <dbReference type="PROSITE" id="PS51747"/>
    </source>
</evidence>
<sequence>MARIVAGRQGTDRGGKLRGREHYDPTAHAEVEAIRDGCRAHGTTHLHGTTLLASGEPCAMCYVSALYAGISQVFFAVDHDEVAAHGFDYRSGYALFAGDPVNWRSMAEKKLAVPEGLRPFTEFHAARHRF</sequence>
<comment type="caution">
    <text evidence="3">The sequence shown here is derived from an EMBL/GenBank/DDBJ whole genome shotgun (WGS) entry which is preliminary data.</text>
</comment>
<dbReference type="EMBL" id="JBHUIJ010000013">
    <property type="protein sequence ID" value="MFD2238159.1"/>
    <property type="molecule type" value="Genomic_DNA"/>
</dbReference>
<dbReference type="PANTHER" id="PTHR11079">
    <property type="entry name" value="CYTOSINE DEAMINASE FAMILY MEMBER"/>
    <property type="match status" value="1"/>
</dbReference>
<dbReference type="EC" id="3.5.4.33" evidence="3"/>
<gene>
    <name evidence="3" type="ORF">ACFSKQ_11885</name>
</gene>
<dbReference type="RefSeq" id="WP_209739004.1">
    <property type="nucleotide sequence ID" value="NZ_CP072611.1"/>
</dbReference>
<dbReference type="PANTHER" id="PTHR11079:SF161">
    <property type="entry name" value="CMP_DCMP-TYPE DEAMINASE DOMAIN-CONTAINING PROTEIN"/>
    <property type="match status" value="1"/>
</dbReference>
<dbReference type="GO" id="GO:0052717">
    <property type="term" value="F:tRNA-specific adenosine-34 deaminase activity"/>
    <property type="evidence" value="ECO:0007669"/>
    <property type="project" value="UniProtKB-EC"/>
</dbReference>
<dbReference type="SUPFAM" id="SSF53927">
    <property type="entry name" value="Cytidine deaminase-like"/>
    <property type="match status" value="1"/>
</dbReference>
<dbReference type="Pfam" id="PF00383">
    <property type="entry name" value="dCMP_cyt_deam_1"/>
    <property type="match status" value="1"/>
</dbReference>
<feature type="compositionally biased region" description="Basic and acidic residues" evidence="1">
    <location>
        <begin position="10"/>
        <end position="21"/>
    </location>
</feature>
<protein>
    <submittedName>
        <fullName evidence="3">Nucleoside deaminase</fullName>
        <ecNumber evidence="3">3.5.4.33</ecNumber>
    </submittedName>
</protein>
<feature type="region of interest" description="Disordered" evidence="1">
    <location>
        <begin position="1"/>
        <end position="21"/>
    </location>
</feature>